<dbReference type="RefSeq" id="WP_338209513.1">
    <property type="nucleotide sequence ID" value="NZ_JAYMFF010000007.1"/>
</dbReference>
<proteinExistence type="predicted"/>
<reference evidence="4 5" key="1">
    <citation type="submission" date="2024-01" db="EMBL/GenBank/DDBJ databases">
        <title>novel species in genus Adlercreutzia.</title>
        <authorList>
            <person name="Liu X."/>
        </authorList>
    </citation>
    <scope>NUCLEOTIDE SEQUENCE [LARGE SCALE GENOMIC DNA]</scope>
    <source>
        <strain evidence="4 5">R7</strain>
    </source>
</reference>
<dbReference type="EMBL" id="JAYMFF010000007">
    <property type="protein sequence ID" value="MEC4175631.1"/>
    <property type="molecule type" value="Genomic_DNA"/>
</dbReference>
<keyword evidence="1" id="KW-0175">Coiled coil</keyword>
<evidence type="ECO:0000256" key="1">
    <source>
        <dbReference type="SAM" id="Coils"/>
    </source>
</evidence>
<dbReference type="InterPro" id="IPR025874">
    <property type="entry name" value="DZR"/>
</dbReference>
<organism evidence="4 5">
    <name type="scientific">Adlercreutzia wanghongyangiae</name>
    <dbReference type="NCBI Taxonomy" id="3111451"/>
    <lineage>
        <taxon>Bacteria</taxon>
        <taxon>Bacillati</taxon>
        <taxon>Actinomycetota</taxon>
        <taxon>Coriobacteriia</taxon>
        <taxon>Eggerthellales</taxon>
        <taxon>Eggerthellaceae</taxon>
        <taxon>Adlercreutzia</taxon>
    </lineage>
</organism>
<dbReference type="Pfam" id="PF12773">
    <property type="entry name" value="DZR"/>
    <property type="match status" value="1"/>
</dbReference>
<gene>
    <name evidence="4" type="ORF">VIN30_04145</name>
</gene>
<keyword evidence="5" id="KW-1185">Reference proteome</keyword>
<feature type="compositionally biased region" description="Low complexity" evidence="2">
    <location>
        <begin position="171"/>
        <end position="186"/>
    </location>
</feature>
<evidence type="ECO:0000256" key="2">
    <source>
        <dbReference type="SAM" id="MobiDB-lite"/>
    </source>
</evidence>
<name>A0ABU6IGT0_9ACTN</name>
<feature type="region of interest" description="Disordered" evidence="2">
    <location>
        <begin position="171"/>
        <end position="194"/>
    </location>
</feature>
<evidence type="ECO:0000259" key="3">
    <source>
        <dbReference type="Pfam" id="PF12773"/>
    </source>
</evidence>
<evidence type="ECO:0000313" key="4">
    <source>
        <dbReference type="EMBL" id="MEC4175631.1"/>
    </source>
</evidence>
<dbReference type="Proteomes" id="UP001349994">
    <property type="component" value="Unassembled WGS sequence"/>
</dbReference>
<evidence type="ECO:0000313" key="5">
    <source>
        <dbReference type="Proteomes" id="UP001349994"/>
    </source>
</evidence>
<accession>A0ABU6IGT0</accession>
<sequence length="194" mass="19737">MSIFDNVTSTINRSTAAAGRAAETVKIKAHISEVNKRRQQLAAQLGASLYEETRGNEALRAGREALYDGIAACDAERAEYQKQLAEIEAQAALQAEAARTYVCPTCGSAVGASDMFCSGCGTSREVILAQAPAAPIAQPTVFCPSCGAPVGEGDAFCMACGAKREPAGGASAAAQADEAAAATDSAVTSDQPSA</sequence>
<feature type="domain" description="DZANK-type" evidence="3">
    <location>
        <begin position="103"/>
        <end position="161"/>
    </location>
</feature>
<comment type="caution">
    <text evidence="4">The sequence shown here is derived from an EMBL/GenBank/DDBJ whole genome shotgun (WGS) entry which is preliminary data.</text>
</comment>
<feature type="coiled-coil region" evidence="1">
    <location>
        <begin position="70"/>
        <end position="97"/>
    </location>
</feature>
<protein>
    <submittedName>
        <fullName evidence="4">Zinc ribbon domain-containing protein</fullName>
    </submittedName>
</protein>